<protein>
    <submittedName>
        <fullName evidence="1">Uncharacterized protein</fullName>
    </submittedName>
</protein>
<accession>A0A5E6RWL2</accession>
<evidence type="ECO:0000313" key="2">
    <source>
        <dbReference type="Proteomes" id="UP000325607"/>
    </source>
</evidence>
<proteinExistence type="predicted"/>
<reference evidence="1 2" key="1">
    <citation type="submission" date="2019-09" db="EMBL/GenBank/DDBJ databases">
        <authorList>
            <person name="Chandra G."/>
            <person name="Truman W A."/>
        </authorList>
    </citation>
    <scope>NUCLEOTIDE SEQUENCE [LARGE SCALE GENOMIC DNA]</scope>
    <source>
        <strain evidence="1">PS645</strain>
    </source>
</reference>
<organism evidence="1 2">
    <name type="scientific">Pseudomonas fluorescens</name>
    <dbReference type="NCBI Taxonomy" id="294"/>
    <lineage>
        <taxon>Bacteria</taxon>
        <taxon>Pseudomonadati</taxon>
        <taxon>Pseudomonadota</taxon>
        <taxon>Gammaproteobacteria</taxon>
        <taxon>Pseudomonadales</taxon>
        <taxon>Pseudomonadaceae</taxon>
        <taxon>Pseudomonas</taxon>
    </lineage>
</organism>
<dbReference type="Proteomes" id="UP000325607">
    <property type="component" value="Unassembled WGS sequence"/>
</dbReference>
<gene>
    <name evidence="1" type="ORF">PS645_01845</name>
</gene>
<dbReference type="AlphaFoldDB" id="A0A5E6RWL2"/>
<name>A0A5E6RWL2_PSEFL</name>
<dbReference type="EMBL" id="CABVGX010000011">
    <property type="protein sequence ID" value="VVM72706.1"/>
    <property type="molecule type" value="Genomic_DNA"/>
</dbReference>
<sequence>MRLKDEYIPPTYRSVKESHDLAAERFEEIKKNNERIQIEDLALFAASMTEHLSGEDREKTAEMLGRSLVNLTLLLEKHPESEELIMGSATAIILVGVRAVEDLIFRSSESEFKKARPFLEANRKKSIIVERAKTIASQIWQADTGQEYRVTDMAKLVMDILKREGTADLPAIGRVADWIKPIAPHYARLAGRRRKTP</sequence>
<evidence type="ECO:0000313" key="1">
    <source>
        <dbReference type="EMBL" id="VVM72706.1"/>
    </source>
</evidence>